<feature type="region of interest" description="Disordered" evidence="1">
    <location>
        <begin position="401"/>
        <end position="535"/>
    </location>
</feature>
<organism evidence="2 3">
    <name type="scientific">Exidia glandulosa HHB12029</name>
    <dbReference type="NCBI Taxonomy" id="1314781"/>
    <lineage>
        <taxon>Eukaryota</taxon>
        <taxon>Fungi</taxon>
        <taxon>Dikarya</taxon>
        <taxon>Basidiomycota</taxon>
        <taxon>Agaricomycotina</taxon>
        <taxon>Agaricomycetes</taxon>
        <taxon>Auriculariales</taxon>
        <taxon>Exidiaceae</taxon>
        <taxon>Exidia</taxon>
    </lineage>
</organism>
<feature type="compositionally biased region" description="Polar residues" evidence="1">
    <location>
        <begin position="434"/>
        <end position="444"/>
    </location>
</feature>
<feature type="compositionally biased region" description="Gly residues" evidence="1">
    <location>
        <begin position="486"/>
        <end position="497"/>
    </location>
</feature>
<feature type="compositionally biased region" description="Polar residues" evidence="1">
    <location>
        <begin position="20"/>
        <end position="37"/>
    </location>
</feature>
<evidence type="ECO:0000313" key="2">
    <source>
        <dbReference type="EMBL" id="KZV92387.1"/>
    </source>
</evidence>
<protein>
    <submittedName>
        <fullName evidence="2">Uncharacterized protein</fullName>
    </submittedName>
</protein>
<dbReference type="Proteomes" id="UP000077266">
    <property type="component" value="Unassembled WGS sequence"/>
</dbReference>
<dbReference type="EMBL" id="KV426009">
    <property type="protein sequence ID" value="KZV92387.1"/>
    <property type="molecule type" value="Genomic_DNA"/>
</dbReference>
<dbReference type="InParanoid" id="A0A165HS68"/>
<feature type="compositionally biased region" description="Low complexity" evidence="1">
    <location>
        <begin position="421"/>
        <end position="433"/>
    </location>
</feature>
<gene>
    <name evidence="2" type="ORF">EXIGLDRAFT_75487</name>
</gene>
<reference evidence="2 3" key="1">
    <citation type="journal article" date="2016" name="Mol. Biol. Evol.">
        <title>Comparative Genomics of Early-Diverging Mushroom-Forming Fungi Provides Insights into the Origins of Lignocellulose Decay Capabilities.</title>
        <authorList>
            <person name="Nagy L.G."/>
            <person name="Riley R."/>
            <person name="Tritt A."/>
            <person name="Adam C."/>
            <person name="Daum C."/>
            <person name="Floudas D."/>
            <person name="Sun H."/>
            <person name="Yadav J.S."/>
            <person name="Pangilinan J."/>
            <person name="Larsson K.H."/>
            <person name="Matsuura K."/>
            <person name="Barry K."/>
            <person name="Labutti K."/>
            <person name="Kuo R."/>
            <person name="Ohm R.A."/>
            <person name="Bhattacharya S.S."/>
            <person name="Shirouzu T."/>
            <person name="Yoshinaga Y."/>
            <person name="Martin F.M."/>
            <person name="Grigoriev I.V."/>
            <person name="Hibbett D.S."/>
        </authorList>
    </citation>
    <scope>NUCLEOTIDE SEQUENCE [LARGE SCALE GENOMIC DNA]</scope>
    <source>
        <strain evidence="2 3">HHB12029</strain>
    </source>
</reference>
<feature type="compositionally biased region" description="Acidic residues" evidence="1">
    <location>
        <begin position="139"/>
        <end position="155"/>
    </location>
</feature>
<dbReference type="AlphaFoldDB" id="A0A165HS68"/>
<accession>A0A165HS68</accession>
<feature type="region of interest" description="Disordered" evidence="1">
    <location>
        <begin position="179"/>
        <end position="234"/>
    </location>
</feature>
<keyword evidence="3" id="KW-1185">Reference proteome</keyword>
<feature type="compositionally biased region" description="Gly residues" evidence="1">
    <location>
        <begin position="509"/>
        <end position="518"/>
    </location>
</feature>
<feature type="region of interest" description="Disordered" evidence="1">
    <location>
        <begin position="131"/>
        <end position="155"/>
    </location>
</feature>
<feature type="compositionally biased region" description="Pro residues" evidence="1">
    <location>
        <begin position="407"/>
        <end position="420"/>
    </location>
</feature>
<feature type="region of interest" description="Disordered" evidence="1">
    <location>
        <begin position="1"/>
        <end position="47"/>
    </location>
</feature>
<evidence type="ECO:0000313" key="3">
    <source>
        <dbReference type="Proteomes" id="UP000077266"/>
    </source>
</evidence>
<evidence type="ECO:0000256" key="1">
    <source>
        <dbReference type="SAM" id="MobiDB-lite"/>
    </source>
</evidence>
<feature type="compositionally biased region" description="Gly residues" evidence="1">
    <location>
        <begin position="455"/>
        <end position="477"/>
    </location>
</feature>
<proteinExistence type="predicted"/>
<sequence length="535" mass="56950">MTAYLGSTRPVSSLHRRKTLSSSNSSPHRLNVMSRSPLTRLDNANDPRHGFWAYRKDKSSALGRHGRIAPAGVAPVVPPPPPPLRNRTQPQITYAQRAKQALKQAPAPTPVEPAAPPPRVLSPVPTPLVEAPSIVSSDVEQEDASLSSMDEESSDDDIEIITVAAPSPLPALAISTTMSELGSERTPTPSLSTSSSASSLELLTPRDASLSPPAVAKCRPSLPAPDEDSSTSTITISLPRSRSAPLLPEIPFASLADAPACDYSMYSHVTGSETWEEEGALSEVIMDIPPAPGARQSYTESQQYQASASAPAMPTYEHNTAAMSGYNAPVVHQHQHQQPQPQQQHHQQQVPQVYYLPVMQQYSAPGQEQQVVEQPQSQMALPMSGYVPYQAPQQGYVEMPSHAQMQPPQPQTQPFVPGPQPHQRQFNNQQHQRPTLNSRLSSGNARPFGHLPGYNGNGGGRGRGRGRGGGFGYGGRDGGQRRENDGGGFGNGNGNSHGAGPSPARERSGSGGTGGGVSLGASRGRRNSVREAQKA</sequence>
<feature type="compositionally biased region" description="Low complexity" evidence="1">
    <location>
        <begin position="186"/>
        <end position="205"/>
    </location>
</feature>
<name>A0A165HS68_EXIGL</name>